<dbReference type="AlphaFoldDB" id="A0A9X1B7T8"/>
<dbReference type="Pfam" id="PF14319">
    <property type="entry name" value="Zn_Tnp_IS91"/>
    <property type="match status" value="1"/>
</dbReference>
<dbReference type="PANTHER" id="PTHR37023">
    <property type="entry name" value="TRANSPOSASE"/>
    <property type="match status" value="1"/>
</dbReference>
<evidence type="ECO:0000259" key="1">
    <source>
        <dbReference type="Pfam" id="PF04986"/>
    </source>
</evidence>
<dbReference type="InterPro" id="IPR026889">
    <property type="entry name" value="Zn_Tnp"/>
</dbReference>
<keyword evidence="4" id="KW-1185">Reference proteome</keyword>
<reference evidence="3 4" key="1">
    <citation type="journal article" date="2020" name="Microorganisms">
        <title>Osmotic Adaptation and Compatible Solute Biosynthesis of Phototrophic Bacteria as Revealed from Genome Analyses.</title>
        <authorList>
            <person name="Imhoff J.F."/>
            <person name="Rahn T."/>
            <person name="Kunzel S."/>
            <person name="Keller A."/>
            <person name="Neulinger S.C."/>
        </authorList>
    </citation>
    <scope>NUCLEOTIDE SEQUENCE [LARGE SCALE GENOMIC DNA]</scope>
    <source>
        <strain evidence="3 4">DSM 21303</strain>
    </source>
</reference>
<gene>
    <name evidence="3" type="ORF">CKO25_05280</name>
</gene>
<accession>A0A9X1B7T8</accession>
<dbReference type="EMBL" id="NRSD01000004">
    <property type="protein sequence ID" value="MBK1644072.1"/>
    <property type="molecule type" value="Genomic_DNA"/>
</dbReference>
<dbReference type="GO" id="GO:0006313">
    <property type="term" value="P:DNA transposition"/>
    <property type="evidence" value="ECO:0007669"/>
    <property type="project" value="InterPro"/>
</dbReference>
<dbReference type="GO" id="GO:0004803">
    <property type="term" value="F:transposase activity"/>
    <property type="evidence" value="ECO:0007669"/>
    <property type="project" value="InterPro"/>
</dbReference>
<feature type="domain" description="Transposase IS801/IS1294" evidence="1">
    <location>
        <begin position="143"/>
        <end position="307"/>
    </location>
</feature>
<evidence type="ECO:0000313" key="3">
    <source>
        <dbReference type="EMBL" id="MBK1644072.1"/>
    </source>
</evidence>
<organism evidence="3 4">
    <name type="scientific">Thiocapsa imhoffii</name>
    <dbReference type="NCBI Taxonomy" id="382777"/>
    <lineage>
        <taxon>Bacteria</taxon>
        <taxon>Pseudomonadati</taxon>
        <taxon>Pseudomonadota</taxon>
        <taxon>Gammaproteobacteria</taxon>
        <taxon>Chromatiales</taxon>
        <taxon>Chromatiaceae</taxon>
        <taxon>Thiocapsa</taxon>
    </lineage>
</organism>
<evidence type="ECO:0000313" key="4">
    <source>
        <dbReference type="Proteomes" id="UP001138802"/>
    </source>
</evidence>
<dbReference type="RefSeq" id="WP_242467436.1">
    <property type="nucleotide sequence ID" value="NZ_NRSD01000004.1"/>
</dbReference>
<dbReference type="Pfam" id="PF04986">
    <property type="entry name" value="Y2_Tnp"/>
    <property type="match status" value="1"/>
</dbReference>
<dbReference type="GO" id="GO:0003677">
    <property type="term" value="F:DNA binding"/>
    <property type="evidence" value="ECO:0007669"/>
    <property type="project" value="InterPro"/>
</dbReference>
<sequence>MILLSAIIATFEADYRAAYGETILPGQLNALHALHALKSCRTSASPLMRAQCRDCGHTQLVPHSCGHRACPHCQHHESQQWLERQLAKQVPATYFLLTLTVPAALRALVWANQQTLYDHLIRASWETLRTFVRNDTQLQGEAGAIAVLHTHSRRLDFHPHVHLVVPAAAIDPDKKRWRTKRAKRGYLFNHKALAKVFRAKLLAAIAAEGLVLPAGVPGTWVVDCKNVGRGEKALVYLGRYLYRGVIQEKDIVACENGQVTFRYRHAKHKRFEYRTLPGAHFLALLLRHVLPKGFRRVRNFGFLHPNSKRAIAVLQWLFGLDPKRLIAHLKPRPRLAFPCCGAAMVIVQTGLTPQPPRVPVIPNLAASETPVM</sequence>
<feature type="domain" description="Transposase zinc-binding" evidence="2">
    <location>
        <begin position="13"/>
        <end position="101"/>
    </location>
</feature>
<comment type="caution">
    <text evidence="3">The sequence shown here is derived from an EMBL/GenBank/DDBJ whole genome shotgun (WGS) entry which is preliminary data.</text>
</comment>
<protein>
    <submittedName>
        <fullName evidence="3">IS91 family transposase</fullName>
    </submittedName>
</protein>
<name>A0A9X1B7T8_9GAMM</name>
<proteinExistence type="predicted"/>
<evidence type="ECO:0000259" key="2">
    <source>
        <dbReference type="Pfam" id="PF14319"/>
    </source>
</evidence>
<dbReference type="InterPro" id="IPR007069">
    <property type="entry name" value="Transposase_32"/>
</dbReference>
<dbReference type="PANTHER" id="PTHR37023:SF1">
    <property type="entry name" value="ISSOD25 TRANSPOSASE TNPA_ISSOD25"/>
    <property type="match status" value="1"/>
</dbReference>
<dbReference type="Proteomes" id="UP001138802">
    <property type="component" value="Unassembled WGS sequence"/>
</dbReference>